<dbReference type="KEGG" id="chih:GWR21_08835"/>
<dbReference type="Gene3D" id="3.30.565.10">
    <property type="entry name" value="Histidine kinase-like ATPase, C-terminal domain"/>
    <property type="match status" value="1"/>
</dbReference>
<evidence type="ECO:0000256" key="3">
    <source>
        <dbReference type="ARBA" id="ARBA00022553"/>
    </source>
</evidence>
<dbReference type="InterPro" id="IPR011990">
    <property type="entry name" value="TPR-like_helical_dom_sf"/>
</dbReference>
<accession>A0A6B9ZBB5</accession>
<comment type="catalytic activity">
    <reaction evidence="1">
        <text>ATP + protein L-histidine = ADP + protein N-phospho-L-histidine.</text>
        <dbReference type="EC" id="2.7.13.3"/>
    </reaction>
</comment>
<gene>
    <name evidence="10" type="ORF">GWR21_08835</name>
</gene>
<dbReference type="GO" id="GO:0004673">
    <property type="term" value="F:protein histidine kinase activity"/>
    <property type="evidence" value="ECO:0007669"/>
    <property type="project" value="UniProtKB-EC"/>
</dbReference>
<organism evidence="10 11">
    <name type="scientific">Chitinophaga agri</name>
    <dbReference type="NCBI Taxonomy" id="2703787"/>
    <lineage>
        <taxon>Bacteria</taxon>
        <taxon>Pseudomonadati</taxon>
        <taxon>Bacteroidota</taxon>
        <taxon>Chitinophagia</taxon>
        <taxon>Chitinophagales</taxon>
        <taxon>Chitinophagaceae</taxon>
        <taxon>Chitinophaga</taxon>
    </lineage>
</organism>
<evidence type="ECO:0000256" key="1">
    <source>
        <dbReference type="ARBA" id="ARBA00000085"/>
    </source>
</evidence>
<dbReference type="Pfam" id="PF07568">
    <property type="entry name" value="HisKA_2"/>
    <property type="match status" value="1"/>
</dbReference>
<feature type="domain" description="Histidine kinase" evidence="9">
    <location>
        <begin position="559"/>
        <end position="751"/>
    </location>
</feature>
<dbReference type="EMBL" id="CP048113">
    <property type="protein sequence ID" value="QHS59692.1"/>
    <property type="molecule type" value="Genomic_DNA"/>
</dbReference>
<keyword evidence="4" id="KW-0808">Transferase</keyword>
<keyword evidence="3" id="KW-0597">Phosphoprotein</keyword>
<dbReference type="InterPro" id="IPR011495">
    <property type="entry name" value="Sig_transdc_His_kin_sub2_dim/P"/>
</dbReference>
<evidence type="ECO:0000256" key="8">
    <source>
        <dbReference type="SAM" id="Phobius"/>
    </source>
</evidence>
<dbReference type="Gene3D" id="1.25.40.10">
    <property type="entry name" value="Tetratricopeptide repeat domain"/>
    <property type="match status" value="2"/>
</dbReference>
<dbReference type="InterPro" id="IPR005467">
    <property type="entry name" value="His_kinase_dom"/>
</dbReference>
<evidence type="ECO:0000256" key="4">
    <source>
        <dbReference type="ARBA" id="ARBA00022679"/>
    </source>
</evidence>
<evidence type="ECO:0000256" key="6">
    <source>
        <dbReference type="ARBA" id="ARBA00022777"/>
    </source>
</evidence>
<feature type="transmembrane region" description="Helical" evidence="8">
    <location>
        <begin position="496"/>
        <end position="516"/>
    </location>
</feature>
<dbReference type="EC" id="2.7.13.3" evidence="2"/>
<name>A0A6B9ZBB5_9BACT</name>
<dbReference type="SUPFAM" id="SSF48452">
    <property type="entry name" value="TPR-like"/>
    <property type="match status" value="2"/>
</dbReference>
<evidence type="ECO:0000256" key="5">
    <source>
        <dbReference type="ARBA" id="ARBA00022741"/>
    </source>
</evidence>
<keyword evidence="8" id="KW-1133">Transmembrane helix</keyword>
<protein>
    <recommendedName>
        <fullName evidence="2">histidine kinase</fullName>
        <ecNumber evidence="2">2.7.13.3</ecNumber>
    </recommendedName>
</protein>
<evidence type="ECO:0000259" key="9">
    <source>
        <dbReference type="PROSITE" id="PS50109"/>
    </source>
</evidence>
<reference evidence="10 11" key="1">
    <citation type="submission" date="2020-01" db="EMBL/GenBank/DDBJ databases">
        <title>Complete genome sequence of Chitinophaga sp. H33E-04 isolated from quinoa roots.</title>
        <authorList>
            <person name="Weon H.-Y."/>
            <person name="Lee S.A."/>
        </authorList>
    </citation>
    <scope>NUCLEOTIDE SEQUENCE [LARGE SCALE GENOMIC DNA]</scope>
    <source>
        <strain evidence="10 11">H33E-04</strain>
    </source>
</reference>
<dbReference type="InterPro" id="IPR036890">
    <property type="entry name" value="HATPase_C_sf"/>
</dbReference>
<dbReference type="Proteomes" id="UP000476411">
    <property type="component" value="Chromosome"/>
</dbReference>
<keyword evidence="11" id="KW-1185">Reference proteome</keyword>
<dbReference type="Gene3D" id="3.30.450.20">
    <property type="entry name" value="PAS domain"/>
    <property type="match status" value="1"/>
</dbReference>
<dbReference type="Pfam" id="PF02518">
    <property type="entry name" value="HATPase_c"/>
    <property type="match status" value="1"/>
</dbReference>
<dbReference type="PANTHER" id="PTHR41523">
    <property type="entry name" value="TWO-COMPONENT SYSTEM SENSOR PROTEIN"/>
    <property type="match status" value="1"/>
</dbReference>
<dbReference type="AlphaFoldDB" id="A0A6B9ZBB5"/>
<keyword evidence="8" id="KW-0472">Membrane</keyword>
<dbReference type="RefSeq" id="WP_162331387.1">
    <property type="nucleotide sequence ID" value="NZ_CP048113.1"/>
</dbReference>
<dbReference type="PROSITE" id="PS50109">
    <property type="entry name" value="HIS_KIN"/>
    <property type="match status" value="1"/>
</dbReference>
<evidence type="ECO:0000313" key="11">
    <source>
        <dbReference type="Proteomes" id="UP000476411"/>
    </source>
</evidence>
<dbReference type="PANTHER" id="PTHR41523:SF8">
    <property type="entry name" value="ETHYLENE RESPONSE SENSOR PROTEIN"/>
    <property type="match status" value="1"/>
</dbReference>
<dbReference type="GO" id="GO:0005524">
    <property type="term" value="F:ATP binding"/>
    <property type="evidence" value="ECO:0007669"/>
    <property type="project" value="UniProtKB-KW"/>
</dbReference>
<keyword evidence="7" id="KW-0067">ATP-binding</keyword>
<keyword evidence="8" id="KW-0812">Transmembrane</keyword>
<dbReference type="SMART" id="SM00387">
    <property type="entry name" value="HATPase_c"/>
    <property type="match status" value="1"/>
</dbReference>
<proteinExistence type="predicted"/>
<dbReference type="InterPro" id="IPR003594">
    <property type="entry name" value="HATPase_dom"/>
</dbReference>
<dbReference type="SUPFAM" id="SSF55874">
    <property type="entry name" value="ATPase domain of HSP90 chaperone/DNA topoisomerase II/histidine kinase"/>
    <property type="match status" value="1"/>
</dbReference>
<sequence>MHHKIIMTVFRMVILFLLANLSSVAQDVSRMTVADFYALPMSELQRLLYTHPQDAIKAKIFITLGQHWEDKPGSVKEDIDSATKYFSEAEKIIVQRKLGELKPDMAMSWGSLHYHNGSPEKARAAFLSGITFCKETGNKEQEATLWIEMSKNDGDNTARLTYLENAMALYKSLKNRLKEAETLKEIGDVHLNQGKYEQSEQELNVALSIYKELKYERIYYTYDLLSAVTHWKGDFAKAQQYAMAAIESAEKAGDYNMLGFLYWRLATAYQGANDYAKSQYYLKQSLLLQLHNPAAALTYHILSELTDQLLKDHKVDEALKYLLLVKEKRPPISKNEKIDLSFSIADCYLALKDYPRAESYYMQYVDELDDGTDINRNLAKITQFYFDRQQFKKAAVYLDRMVTHVPRHWNLKTTRDISLLQSRLDSANGNMLSALRHLQRYNELTDSAFTLEKVKQAEEMQAKFDVASKEKDNQLLRKQGALQEKTLEKATLVRNVIMAGCIVLALLLGLLLNRYWSKIKTNKLLQHQQTEIRDANNSLERALGEKNKLLYEKEFLIKEIHHRVKNNLQLTMSLLNSQSKYLSNEDAIRAINDSQHRLKSISLIHQKLYQTEEQGLVNIKTYIYEVLDYLRDSFSSGERVRFNLNVEDVELDVGVAIPLGLILNEAVTNVFKYAFPDTRRGLVEVSLVIEDDQLFFAVKDNGVGLPPDFDLKSRRSLGFELIDVLSAQLDGDLRIDGNTGVQLYLSFKIDTVYQ</sequence>
<evidence type="ECO:0000256" key="7">
    <source>
        <dbReference type="ARBA" id="ARBA00022840"/>
    </source>
</evidence>
<keyword evidence="6" id="KW-0418">Kinase</keyword>
<evidence type="ECO:0000313" key="10">
    <source>
        <dbReference type="EMBL" id="QHS59692.1"/>
    </source>
</evidence>
<evidence type="ECO:0000256" key="2">
    <source>
        <dbReference type="ARBA" id="ARBA00012438"/>
    </source>
</evidence>
<keyword evidence="5" id="KW-0547">Nucleotide-binding</keyword>